<dbReference type="Proteomes" id="UP001212997">
    <property type="component" value="Unassembled WGS sequence"/>
</dbReference>
<sequence>MDSEDEAFLDGFDQHIRNKRWHLAWVALDSVKNLPGMKLYQKQEWELLKSIYHPWEDDFEGIDWSEDFSAIYRLRRLLDSIKGFHSGSLDYTGRHEYRYSRLNARWNRFLADILKISRHAKKTKVPQNWPDGTPMEIEGERVISIEYTMDRPELLEKFHRDWRTTALSLPMIFAYTKKLLEYLSDHPMPIFQKLRLQDFPPELIHHIMKVADMDVARSLGSASKYFKEVASSYIYVFRWLDMPFRPYEVDFATEEEERSYLESQVQRARDVLLDELNFLISRPDILNRILCISMFGRRYGEAKAKLEIETGSPEYMALFHPIESRIPHILKQTKHLRSLDLDHVRITPEVIEAIATFDLSMFSAHASELVEVSQLPRYPLVDHTALEIPSSGDVSLLAFVESLPNMRFLHLLGPSIGEMASTARIRAKLNPFSLLERLILERFDPQDFNSLVEWIQETENLQLTHVWVKGGGFGLFPFQITHILIALSPAPLQVLILDGLHEAEPDIFDEIAQVFPNLQALTLFYRTRIRQRESRPAVWPYPSWEYAPHFRGFHRLESFGWNFYVEMLEMPFHQTLRCFEDGFPEDWSEAEDDDDDFLADWGSIARVFAVYCPTLKYVLFDRATECQISRAADGGIEVTRGRFGGFSQRKSKLDHFPSSGHDWRVSKKAHNSHNS</sequence>
<name>A0AAD5V7H3_9APHY</name>
<dbReference type="EMBL" id="JANAWD010000121">
    <property type="protein sequence ID" value="KAJ3486438.1"/>
    <property type="molecule type" value="Genomic_DNA"/>
</dbReference>
<reference evidence="2" key="1">
    <citation type="submission" date="2022-07" db="EMBL/GenBank/DDBJ databases">
        <title>Genome Sequence of Physisporinus lineatus.</title>
        <authorList>
            <person name="Buettner E."/>
        </authorList>
    </citation>
    <scope>NUCLEOTIDE SEQUENCE</scope>
    <source>
        <strain evidence="2">VT162</strain>
    </source>
</reference>
<keyword evidence="3" id="KW-1185">Reference proteome</keyword>
<dbReference type="InterPro" id="IPR032675">
    <property type="entry name" value="LRR_dom_sf"/>
</dbReference>
<proteinExistence type="predicted"/>
<protein>
    <recommendedName>
        <fullName evidence="4">F-box domain-containing protein</fullName>
    </recommendedName>
</protein>
<evidence type="ECO:0008006" key="4">
    <source>
        <dbReference type="Google" id="ProtNLM"/>
    </source>
</evidence>
<accession>A0AAD5V7H3</accession>
<evidence type="ECO:0000313" key="2">
    <source>
        <dbReference type="EMBL" id="KAJ3486438.1"/>
    </source>
</evidence>
<comment type="caution">
    <text evidence="2">The sequence shown here is derived from an EMBL/GenBank/DDBJ whole genome shotgun (WGS) entry which is preliminary data.</text>
</comment>
<feature type="compositionally biased region" description="Basic and acidic residues" evidence="1">
    <location>
        <begin position="651"/>
        <end position="665"/>
    </location>
</feature>
<evidence type="ECO:0000313" key="3">
    <source>
        <dbReference type="Proteomes" id="UP001212997"/>
    </source>
</evidence>
<dbReference type="SUPFAM" id="SSF52047">
    <property type="entry name" value="RNI-like"/>
    <property type="match status" value="1"/>
</dbReference>
<feature type="region of interest" description="Disordered" evidence="1">
    <location>
        <begin position="651"/>
        <end position="675"/>
    </location>
</feature>
<gene>
    <name evidence="2" type="ORF">NLI96_g4248</name>
</gene>
<evidence type="ECO:0000256" key="1">
    <source>
        <dbReference type="SAM" id="MobiDB-lite"/>
    </source>
</evidence>
<feature type="compositionally biased region" description="Basic residues" evidence="1">
    <location>
        <begin position="666"/>
        <end position="675"/>
    </location>
</feature>
<organism evidence="2 3">
    <name type="scientific">Meripilus lineatus</name>
    <dbReference type="NCBI Taxonomy" id="2056292"/>
    <lineage>
        <taxon>Eukaryota</taxon>
        <taxon>Fungi</taxon>
        <taxon>Dikarya</taxon>
        <taxon>Basidiomycota</taxon>
        <taxon>Agaricomycotina</taxon>
        <taxon>Agaricomycetes</taxon>
        <taxon>Polyporales</taxon>
        <taxon>Meripilaceae</taxon>
        <taxon>Meripilus</taxon>
    </lineage>
</organism>
<dbReference type="AlphaFoldDB" id="A0AAD5V7H3"/>
<dbReference type="Gene3D" id="3.80.10.10">
    <property type="entry name" value="Ribonuclease Inhibitor"/>
    <property type="match status" value="1"/>
</dbReference>